<dbReference type="KEGG" id="cvc:BKX93_12805"/>
<dbReference type="CDD" id="cd03818">
    <property type="entry name" value="GT4_ExpC-like"/>
    <property type="match status" value="1"/>
</dbReference>
<dbReference type="STRING" id="1108595.BKX93_12805"/>
<gene>
    <name evidence="4" type="ORF">BKX93_12805</name>
</gene>
<evidence type="ECO:0000259" key="2">
    <source>
        <dbReference type="Pfam" id="PF00534"/>
    </source>
</evidence>
<evidence type="ECO:0000313" key="4">
    <source>
        <dbReference type="EMBL" id="AOZ50788.1"/>
    </source>
</evidence>
<dbReference type="InterPro" id="IPR001296">
    <property type="entry name" value="Glyco_trans_1"/>
</dbReference>
<keyword evidence="1 4" id="KW-0808">Transferase</keyword>
<feature type="domain" description="Glycosyl transferase family 1" evidence="2">
    <location>
        <begin position="210"/>
        <end position="378"/>
    </location>
</feature>
<dbReference type="Pfam" id="PF00534">
    <property type="entry name" value="Glycos_transf_1"/>
    <property type="match status" value="1"/>
</dbReference>
<dbReference type="PANTHER" id="PTHR46401:SF2">
    <property type="entry name" value="GLYCOSYLTRANSFERASE WBBK-RELATED"/>
    <property type="match status" value="1"/>
</dbReference>
<dbReference type="GO" id="GO:0009103">
    <property type="term" value="P:lipopolysaccharide biosynthetic process"/>
    <property type="evidence" value="ECO:0007669"/>
    <property type="project" value="TreeGrafter"/>
</dbReference>
<proteinExistence type="predicted"/>
<evidence type="ECO:0000259" key="3">
    <source>
        <dbReference type="Pfam" id="PF12000"/>
    </source>
</evidence>
<dbReference type="Pfam" id="PF12000">
    <property type="entry name" value="Glyco_trans_4_3"/>
    <property type="match status" value="1"/>
</dbReference>
<dbReference type="Gene3D" id="3.40.50.2000">
    <property type="entry name" value="Glycogen Phosphorylase B"/>
    <property type="match status" value="2"/>
</dbReference>
<dbReference type="Proteomes" id="UP000178776">
    <property type="component" value="Chromosome"/>
</dbReference>
<dbReference type="SUPFAM" id="SSF53756">
    <property type="entry name" value="UDP-Glycosyltransferase/glycogen phosphorylase"/>
    <property type="match status" value="1"/>
</dbReference>
<dbReference type="PANTHER" id="PTHR46401">
    <property type="entry name" value="GLYCOSYLTRANSFERASE WBBK-RELATED"/>
    <property type="match status" value="1"/>
</dbReference>
<dbReference type="RefSeq" id="WP_046168880.1">
    <property type="nucleotide sequence ID" value="NZ_CP017707.1"/>
</dbReference>
<dbReference type="AlphaFoldDB" id="A0A1D9LHR8"/>
<dbReference type="EMBL" id="CP017707">
    <property type="protein sequence ID" value="AOZ50788.1"/>
    <property type="molecule type" value="Genomic_DNA"/>
</dbReference>
<dbReference type="InterPro" id="IPR022623">
    <property type="entry name" value="Glyco_trans_4"/>
</dbReference>
<dbReference type="GeneID" id="68842089"/>
<sequence>MKLLLIHQNFPGQLRHIADDLKTRPGIDLLAVGRDSAPGLQGVRLLRYKPHRQPSRQAHPYLYSYEDAVLHGQAVLRSLQPLAHRGYRPDVILAHPGWGETLFLKDLFPDARLIHYCEFFYHGRGADADFDPEFPLSLDGAARLRARNALHLLNLENADAGICPTHWQHSLHPAAYRDKLHVAHEGIRTELLKPDPAAELALPNGRTLRAGQKIVTYVARNLEPYRGFHVFMRALPELLRAEPDCQVVIVGGDGVSYGSAPADAANWREKLLRENLVDPDRVHFLGKVPYDVYRKALQVSAVHVYLTYPFVLSWSLLEAMASGCRIVASDTAPLREVIRDGVNGHLVGFFDREALIERVREALREDAPGMRRQARRTAERYSVEQGLDAYRNLLGIAASDAADRVAAQESDAWLRQ</sequence>
<evidence type="ECO:0000313" key="5">
    <source>
        <dbReference type="Proteomes" id="UP000178776"/>
    </source>
</evidence>
<protein>
    <submittedName>
        <fullName evidence="4">Glycosyl transferase family 1</fullName>
    </submittedName>
</protein>
<reference evidence="4 5" key="1">
    <citation type="submission" date="2016-10" db="EMBL/GenBank/DDBJ databases">
        <title>Chromobacterium muskegensis sp. nov., an insecticidal bacterium isolated from Sphagnum bogs.</title>
        <authorList>
            <person name="Sparks M.E."/>
            <person name="Blackburn M.B."/>
            <person name="Gundersen-Rindal D.E."/>
            <person name="Mitchell A."/>
            <person name="Farrar R."/>
            <person name="Kuhar D."/>
        </authorList>
    </citation>
    <scope>NUCLEOTIDE SEQUENCE [LARGE SCALE GENOMIC DNA]</scope>
    <source>
        <strain evidence="4 5">21-1</strain>
    </source>
</reference>
<dbReference type="GO" id="GO:0016757">
    <property type="term" value="F:glycosyltransferase activity"/>
    <property type="evidence" value="ECO:0007669"/>
    <property type="project" value="InterPro"/>
</dbReference>
<accession>A0A1D9LHR8</accession>
<evidence type="ECO:0000256" key="1">
    <source>
        <dbReference type="ARBA" id="ARBA00022679"/>
    </source>
</evidence>
<name>A0A1D9LHR8_9NEIS</name>
<feature type="domain" description="Glycosyl transferase family 4" evidence="3">
    <location>
        <begin position="28"/>
        <end position="191"/>
    </location>
</feature>
<organism evidence="4 5">
    <name type="scientific">Chromobacterium vaccinii</name>
    <dbReference type="NCBI Taxonomy" id="1108595"/>
    <lineage>
        <taxon>Bacteria</taxon>
        <taxon>Pseudomonadati</taxon>
        <taxon>Pseudomonadota</taxon>
        <taxon>Betaproteobacteria</taxon>
        <taxon>Neisseriales</taxon>
        <taxon>Chromobacteriaceae</taxon>
        <taxon>Chromobacterium</taxon>
    </lineage>
</organism>